<proteinExistence type="predicted"/>
<name>A0A952DVQ0_9BACT</name>
<protein>
    <submittedName>
        <fullName evidence="1">Uncharacterized protein</fullName>
    </submittedName>
</protein>
<organism evidence="1 2">
    <name type="scientific">Candidatus Dojkabacteria bacterium</name>
    <dbReference type="NCBI Taxonomy" id="2099670"/>
    <lineage>
        <taxon>Bacteria</taxon>
        <taxon>Candidatus Dojkabacteria</taxon>
    </lineage>
</organism>
<evidence type="ECO:0000313" key="1">
    <source>
        <dbReference type="EMBL" id="MBW7953852.1"/>
    </source>
</evidence>
<dbReference type="AlphaFoldDB" id="A0A952DVQ0"/>
<dbReference type="Proteomes" id="UP000781173">
    <property type="component" value="Unassembled WGS sequence"/>
</dbReference>
<sequence length="490" mass="55711">MALSPDNPVVGYDSEGNRIENSLNSLPFNSALLTTGDFFLYYHLISSIRRIDPPAQEEVERIRQYLEMARYPEWDLGPANQGKPEALVLFQNINHWGKHFGTETQIVRGSTSVFKTSLDVESEEYRESMFSLVESAFADCGVLLRAILKDIDNNVLDADKMLAALIVKEDMLYHKFRTDNANMFASLQGSDFAQEDILPTDDDFTRERKIELRLRQIVAEAGYNPQHSEHNTMQRALTSFARQASERWSEMNPELAEFDDSLSVIFSKGRFYAFAELLAGVPVRDEDYVHSLITILRREKLYQQLFGLSNLGDPENIDYFHEDAAGLGLGPINYGLLEDENGWNRFLEISRKLFAITQLKDEDLFAVGSYLPSVGAGLIKYSEMSGSSVKNNIIAALMQHLLITEIAAIRSSDTNSTHTETFNSYCRLLGVPTPEDIGIEELHAQSIQKLYAENTNFGIGDIIRQLPREVCEYIGRYWSFFNSTYRTCKR</sequence>
<accession>A0A952DVQ0</accession>
<comment type="caution">
    <text evidence="1">The sequence shown here is derived from an EMBL/GenBank/DDBJ whole genome shotgun (WGS) entry which is preliminary data.</text>
</comment>
<evidence type="ECO:0000313" key="2">
    <source>
        <dbReference type="Proteomes" id="UP000781173"/>
    </source>
</evidence>
<gene>
    <name evidence="1" type="ORF">H3C67_03615</name>
</gene>
<reference evidence="1" key="1">
    <citation type="journal article" date="2022" name="ISME J.">
        <title>A general approach to explore prokaryotic protein glycosylation reveals the unique surface layer modulation of an anammox bacterium.</title>
        <authorList>
            <person name="Pabst M."/>
            <person name="Grouzdev D.S."/>
            <person name="Lawson C.E."/>
            <person name="Kleikamp H.B.C."/>
            <person name="de Ram C."/>
            <person name="Louwen R."/>
            <person name="Lin Y.M."/>
            <person name="Lucker S."/>
            <person name="van Loosdrecht M.C.M."/>
            <person name="Laureni M."/>
        </authorList>
    </citation>
    <scope>NUCLEOTIDE SEQUENCE</scope>
    <source>
        <strain evidence="1">BROCD043</strain>
    </source>
</reference>
<dbReference type="EMBL" id="JACFOF010000008">
    <property type="protein sequence ID" value="MBW7953852.1"/>
    <property type="molecule type" value="Genomic_DNA"/>
</dbReference>